<name>A0A0D3C946_BRAOL</name>
<dbReference type="Gene3D" id="4.10.280.10">
    <property type="entry name" value="Helix-loop-helix DNA-binding domain"/>
    <property type="match status" value="1"/>
</dbReference>
<dbReference type="Pfam" id="PF00010">
    <property type="entry name" value="HLH"/>
    <property type="match status" value="1"/>
</dbReference>
<keyword evidence="2" id="KW-0805">Transcription regulation</keyword>
<evidence type="ECO:0000313" key="9">
    <source>
        <dbReference type="Proteomes" id="UP000032141"/>
    </source>
</evidence>
<dbReference type="GO" id="GO:0046983">
    <property type="term" value="F:protein dimerization activity"/>
    <property type="evidence" value="ECO:0007669"/>
    <property type="project" value="InterPro"/>
</dbReference>
<dbReference type="InterPro" id="IPR051358">
    <property type="entry name" value="TF_AMS/ICE1/BHLH6-like"/>
</dbReference>
<dbReference type="GO" id="GO:0005634">
    <property type="term" value="C:nucleus"/>
    <property type="evidence" value="ECO:0007669"/>
    <property type="project" value="UniProtKB-SubCell"/>
</dbReference>
<dbReference type="SUPFAM" id="SSF47459">
    <property type="entry name" value="HLH, helix-loop-helix DNA-binding domain"/>
    <property type="match status" value="1"/>
</dbReference>
<dbReference type="InterPro" id="IPR025610">
    <property type="entry name" value="MYC/MYB_N"/>
</dbReference>
<evidence type="ECO:0000256" key="6">
    <source>
        <dbReference type="SAM" id="Coils"/>
    </source>
</evidence>
<evidence type="ECO:0000256" key="2">
    <source>
        <dbReference type="ARBA" id="ARBA00023015"/>
    </source>
</evidence>
<protein>
    <recommendedName>
        <fullName evidence="7">BHLH domain-containing protein</fullName>
    </recommendedName>
</protein>
<dbReference type="STRING" id="109376.A0A0D3C946"/>
<comment type="subcellular location">
    <subcellularLocation>
        <location evidence="1">Nucleus</location>
    </subcellularLocation>
</comment>
<evidence type="ECO:0000259" key="7">
    <source>
        <dbReference type="PROSITE" id="PS50888"/>
    </source>
</evidence>
<dbReference type="OMA" id="MMRTSEN"/>
<organism evidence="8 9">
    <name type="scientific">Brassica oleracea var. oleracea</name>
    <dbReference type="NCBI Taxonomy" id="109376"/>
    <lineage>
        <taxon>Eukaryota</taxon>
        <taxon>Viridiplantae</taxon>
        <taxon>Streptophyta</taxon>
        <taxon>Embryophyta</taxon>
        <taxon>Tracheophyta</taxon>
        <taxon>Spermatophyta</taxon>
        <taxon>Magnoliopsida</taxon>
        <taxon>eudicotyledons</taxon>
        <taxon>Gunneridae</taxon>
        <taxon>Pentapetalae</taxon>
        <taxon>rosids</taxon>
        <taxon>malvids</taxon>
        <taxon>Brassicales</taxon>
        <taxon>Brassicaceae</taxon>
        <taxon>Brassiceae</taxon>
        <taxon>Brassica</taxon>
    </lineage>
</organism>
<keyword evidence="3" id="KW-0238">DNA-binding</keyword>
<dbReference type="SMART" id="SM00353">
    <property type="entry name" value="HLH"/>
    <property type="match status" value="1"/>
</dbReference>
<keyword evidence="4" id="KW-0804">Transcription</keyword>
<dbReference type="AlphaFoldDB" id="A0A0D3C946"/>
<reference evidence="8" key="2">
    <citation type="submission" date="2015-03" db="UniProtKB">
        <authorList>
            <consortium name="EnsemblPlants"/>
        </authorList>
    </citation>
    <scope>IDENTIFICATION</scope>
</reference>
<sequence length="416" mass="47975">MMMMRGGERVKEFLRPFVDSREWDFCVIWKLGDDPSTFIEWVGCCCSGSYIDKNIKHEHVEEETQNTSSICRDEDNKHHIRSLACEALSRFPLFMPLYPGIHGEVVMSKSPKWLVNSGPGSKQDIFSTRVLVPVRDGLVELFSFIMKPVDESMVDLIISHCNTFFEPYPEQTLPFRIISKAEESMLMHKEEDVVMQNAIDDKKVAKENFKSKNLHSERKRRERINQRIYALRAVVPNVTKVLPENSFQPFFFTLIQMNKNGTLSDAVDYINQLLVEKQKLEDELRGINEIESRRIAAEEESAIANPQAEKVASRLNKIVNSEVNLEVHETGERGFLIRIAQEHKQDGFIRLIETVDSCGLEIIDVNFTRLDLRVMTVLNVKATKDGTTPENLRDLLIKMMMRTSENPNAESLRQYT</sequence>
<dbReference type="HOGENOM" id="CLU_037477_0_0_1"/>
<dbReference type="Pfam" id="PF14215">
    <property type="entry name" value="bHLH-MYC_N"/>
    <property type="match status" value="1"/>
</dbReference>
<feature type="coiled-coil region" evidence="6">
    <location>
        <begin position="263"/>
        <end position="300"/>
    </location>
</feature>
<evidence type="ECO:0000256" key="1">
    <source>
        <dbReference type="ARBA" id="ARBA00004123"/>
    </source>
</evidence>
<proteinExistence type="predicted"/>
<keyword evidence="6" id="KW-0175">Coiled coil</keyword>
<reference evidence="8 9" key="1">
    <citation type="journal article" date="2014" name="Genome Biol.">
        <title>Transcriptome and methylome profiling reveals relics of genome dominance in the mesopolyploid Brassica oleracea.</title>
        <authorList>
            <person name="Parkin I.A."/>
            <person name="Koh C."/>
            <person name="Tang H."/>
            <person name="Robinson S.J."/>
            <person name="Kagale S."/>
            <person name="Clarke W.E."/>
            <person name="Town C.D."/>
            <person name="Nixon J."/>
            <person name="Krishnakumar V."/>
            <person name="Bidwell S.L."/>
            <person name="Denoeud F."/>
            <person name="Belcram H."/>
            <person name="Links M.G."/>
            <person name="Just J."/>
            <person name="Clarke C."/>
            <person name="Bender T."/>
            <person name="Huebert T."/>
            <person name="Mason A.S."/>
            <person name="Pires J.C."/>
            <person name="Barker G."/>
            <person name="Moore J."/>
            <person name="Walley P.G."/>
            <person name="Manoli S."/>
            <person name="Batley J."/>
            <person name="Edwards D."/>
            <person name="Nelson M.N."/>
            <person name="Wang X."/>
            <person name="Paterson A.H."/>
            <person name="King G."/>
            <person name="Bancroft I."/>
            <person name="Chalhoub B."/>
            <person name="Sharpe A.G."/>
        </authorList>
    </citation>
    <scope>NUCLEOTIDE SEQUENCE</scope>
    <source>
        <strain evidence="8 9">cv. TO1000</strain>
    </source>
</reference>
<keyword evidence="5" id="KW-0539">Nucleus</keyword>
<dbReference type="Gramene" id="Bo5g012130.1">
    <property type="protein sequence ID" value="Bo5g012130.1"/>
    <property type="gene ID" value="Bo5g012130"/>
</dbReference>
<dbReference type="InterPro" id="IPR036638">
    <property type="entry name" value="HLH_DNA-bd_sf"/>
</dbReference>
<evidence type="ECO:0000313" key="8">
    <source>
        <dbReference type="EnsemblPlants" id="Bo5g012130.1"/>
    </source>
</evidence>
<dbReference type="GO" id="GO:0043565">
    <property type="term" value="F:sequence-specific DNA binding"/>
    <property type="evidence" value="ECO:0007669"/>
    <property type="project" value="TreeGrafter"/>
</dbReference>
<dbReference type="GO" id="GO:0003700">
    <property type="term" value="F:DNA-binding transcription factor activity"/>
    <property type="evidence" value="ECO:0007669"/>
    <property type="project" value="TreeGrafter"/>
</dbReference>
<dbReference type="EnsemblPlants" id="Bo5g012130.1">
    <property type="protein sequence ID" value="Bo5g012130.1"/>
    <property type="gene ID" value="Bo5g012130"/>
</dbReference>
<dbReference type="InterPro" id="IPR011598">
    <property type="entry name" value="bHLH_dom"/>
</dbReference>
<dbReference type="InterPro" id="IPR054502">
    <property type="entry name" value="bHLH-TF_ACT-like_plant"/>
</dbReference>
<dbReference type="PANTHER" id="PTHR31945:SF63">
    <property type="entry name" value="TRANSCRIPTION FACTOR BHLH90"/>
    <property type="match status" value="1"/>
</dbReference>
<dbReference type="Proteomes" id="UP000032141">
    <property type="component" value="Chromosome C5"/>
</dbReference>
<dbReference type="eggNOG" id="ENOG502QTEQ">
    <property type="taxonomic scope" value="Eukaryota"/>
</dbReference>
<evidence type="ECO:0000256" key="5">
    <source>
        <dbReference type="ARBA" id="ARBA00023242"/>
    </source>
</evidence>
<feature type="domain" description="BHLH" evidence="7">
    <location>
        <begin position="208"/>
        <end position="273"/>
    </location>
</feature>
<evidence type="ECO:0000256" key="3">
    <source>
        <dbReference type="ARBA" id="ARBA00023125"/>
    </source>
</evidence>
<dbReference type="PROSITE" id="PS50888">
    <property type="entry name" value="BHLH"/>
    <property type="match status" value="1"/>
</dbReference>
<dbReference type="PANTHER" id="PTHR31945">
    <property type="entry name" value="TRANSCRIPTION FACTOR SCREAM2-RELATED"/>
    <property type="match status" value="1"/>
</dbReference>
<dbReference type="Pfam" id="PF22754">
    <property type="entry name" value="bHLH-TF_ACT-like_plant"/>
    <property type="match status" value="1"/>
</dbReference>
<keyword evidence="9" id="KW-1185">Reference proteome</keyword>
<evidence type="ECO:0000256" key="4">
    <source>
        <dbReference type="ARBA" id="ARBA00023163"/>
    </source>
</evidence>
<accession>A0A0D3C946</accession>